<gene>
    <name evidence="4" type="ORF">L207DRAFT_551243</name>
</gene>
<evidence type="ECO:0000259" key="3">
    <source>
        <dbReference type="Pfam" id="PF20237"/>
    </source>
</evidence>
<reference evidence="4 5" key="1">
    <citation type="submission" date="2016-04" db="EMBL/GenBank/DDBJ databases">
        <title>A degradative enzymes factory behind the ericoid mycorrhizal symbiosis.</title>
        <authorList>
            <consortium name="DOE Joint Genome Institute"/>
            <person name="Martino E."/>
            <person name="Morin E."/>
            <person name="Grelet G."/>
            <person name="Kuo A."/>
            <person name="Kohler A."/>
            <person name="Daghino S."/>
            <person name="Barry K."/>
            <person name="Choi C."/>
            <person name="Cichocki N."/>
            <person name="Clum A."/>
            <person name="Copeland A."/>
            <person name="Hainaut M."/>
            <person name="Haridas S."/>
            <person name="Labutti K."/>
            <person name="Lindquist E."/>
            <person name="Lipzen A."/>
            <person name="Khouja H.-R."/>
            <person name="Murat C."/>
            <person name="Ohm R."/>
            <person name="Olson A."/>
            <person name="Spatafora J."/>
            <person name="Veneault-Fourrey C."/>
            <person name="Henrissat B."/>
            <person name="Grigoriev I."/>
            <person name="Martin F."/>
            <person name="Perotto S."/>
        </authorList>
    </citation>
    <scope>NUCLEOTIDE SEQUENCE [LARGE SCALE GENOMIC DNA]</scope>
    <source>
        <strain evidence="4 5">F</strain>
    </source>
</reference>
<feature type="region of interest" description="Disordered" evidence="1">
    <location>
        <begin position="1"/>
        <end position="24"/>
    </location>
</feature>
<evidence type="ECO:0000313" key="4">
    <source>
        <dbReference type="EMBL" id="PMD47858.1"/>
    </source>
</evidence>
<evidence type="ECO:0000313" key="5">
    <source>
        <dbReference type="Proteomes" id="UP000235786"/>
    </source>
</evidence>
<keyword evidence="2" id="KW-0812">Transmembrane</keyword>
<protein>
    <recommendedName>
        <fullName evidence="3">DUF6594 domain-containing protein</fullName>
    </recommendedName>
</protein>
<feature type="compositionally biased region" description="Low complexity" evidence="1">
    <location>
        <begin position="1"/>
        <end position="19"/>
    </location>
</feature>
<organism evidence="4 5">
    <name type="scientific">Hyaloscypha variabilis (strain UAMH 11265 / GT02V1 / F)</name>
    <name type="common">Meliniomyces variabilis</name>
    <dbReference type="NCBI Taxonomy" id="1149755"/>
    <lineage>
        <taxon>Eukaryota</taxon>
        <taxon>Fungi</taxon>
        <taxon>Dikarya</taxon>
        <taxon>Ascomycota</taxon>
        <taxon>Pezizomycotina</taxon>
        <taxon>Leotiomycetes</taxon>
        <taxon>Helotiales</taxon>
        <taxon>Hyaloscyphaceae</taxon>
        <taxon>Hyaloscypha</taxon>
        <taxon>Hyaloscypha variabilis</taxon>
    </lineage>
</organism>
<accession>A0A2J6SAR5</accession>
<dbReference type="Pfam" id="PF20237">
    <property type="entry name" value="DUF6594"/>
    <property type="match status" value="1"/>
</dbReference>
<dbReference type="EMBL" id="KZ613938">
    <property type="protein sequence ID" value="PMD47858.1"/>
    <property type="molecule type" value="Genomic_DNA"/>
</dbReference>
<sequence length="398" mass="45252">MTATPATTEQPTQEPIQAPGPFRHDVNIPVPGWPALEQLISQNRELEAFPSFADLAIKSLLYYQAELIYLRRKLNEAEYEDYYEKERPQSRFAGNLSILFDIRDRAISENTELPIQWILVEKIRVTLEKYNATLLQLSSISDFTKADDANVRSLNVCAKYVCSRNADLHGPGSQTWGSLSSAQREPSSLLSQLWVLVTSIFVSPNLERELVPNEFQEHLIFPRQGYQQPDSLTLWVLRSFIPFYANLRHKFISSTIYGLLGRVNYRAKSKFRSLLSLWPKRYRSKQQDPESGQYSEAQSVDRAGNVMLTRYYSGLNILRVTFIVITVVACLLPTVAIIVLARINSRDLVLKLIAIFTAIFALGLMLFSRSSSRDQVFLATIGFSAVMVVFVQNQVAPQ</sequence>
<dbReference type="InterPro" id="IPR046529">
    <property type="entry name" value="DUF6594"/>
</dbReference>
<feature type="transmembrane region" description="Helical" evidence="2">
    <location>
        <begin position="317"/>
        <end position="343"/>
    </location>
</feature>
<dbReference type="OrthoDB" id="5342093at2759"/>
<dbReference type="PANTHER" id="PTHR34502">
    <property type="entry name" value="DUF6594 DOMAIN-CONTAINING PROTEIN-RELATED"/>
    <property type="match status" value="1"/>
</dbReference>
<feature type="transmembrane region" description="Helical" evidence="2">
    <location>
        <begin position="349"/>
        <end position="367"/>
    </location>
</feature>
<keyword evidence="2" id="KW-1133">Transmembrane helix</keyword>
<proteinExistence type="predicted"/>
<dbReference type="Proteomes" id="UP000235786">
    <property type="component" value="Unassembled WGS sequence"/>
</dbReference>
<dbReference type="AlphaFoldDB" id="A0A2J6SAR5"/>
<feature type="transmembrane region" description="Helical" evidence="2">
    <location>
        <begin position="376"/>
        <end position="395"/>
    </location>
</feature>
<keyword evidence="5" id="KW-1185">Reference proteome</keyword>
<name>A0A2J6SAR5_HYAVF</name>
<dbReference type="STRING" id="1149755.A0A2J6SAR5"/>
<evidence type="ECO:0000256" key="1">
    <source>
        <dbReference type="SAM" id="MobiDB-lite"/>
    </source>
</evidence>
<dbReference type="PANTHER" id="PTHR34502:SF5">
    <property type="entry name" value="DUF6594 DOMAIN-CONTAINING PROTEIN"/>
    <property type="match status" value="1"/>
</dbReference>
<keyword evidence="2" id="KW-0472">Membrane</keyword>
<evidence type="ECO:0000256" key="2">
    <source>
        <dbReference type="SAM" id="Phobius"/>
    </source>
</evidence>
<feature type="domain" description="DUF6594" evidence="3">
    <location>
        <begin position="33"/>
        <end position="388"/>
    </location>
</feature>